<comment type="subcellular location">
    <subcellularLocation>
        <location evidence="1">Cell membrane</location>
        <topology evidence="1">Multi-pass membrane protein</topology>
    </subcellularLocation>
</comment>
<dbReference type="PROSITE" id="PS50850">
    <property type="entry name" value="MFS"/>
    <property type="match status" value="1"/>
</dbReference>
<evidence type="ECO:0000256" key="6">
    <source>
        <dbReference type="SAM" id="Phobius"/>
    </source>
</evidence>
<keyword evidence="4 6" id="KW-1133">Transmembrane helix</keyword>
<protein>
    <submittedName>
        <fullName evidence="8">MFS transporter</fullName>
    </submittedName>
</protein>
<feature type="transmembrane region" description="Helical" evidence="6">
    <location>
        <begin position="101"/>
        <end position="121"/>
    </location>
</feature>
<evidence type="ECO:0000256" key="3">
    <source>
        <dbReference type="ARBA" id="ARBA00022692"/>
    </source>
</evidence>
<dbReference type="SUPFAM" id="SSF103473">
    <property type="entry name" value="MFS general substrate transporter"/>
    <property type="match status" value="1"/>
</dbReference>
<evidence type="ECO:0000256" key="4">
    <source>
        <dbReference type="ARBA" id="ARBA00022989"/>
    </source>
</evidence>
<evidence type="ECO:0000256" key="5">
    <source>
        <dbReference type="ARBA" id="ARBA00023136"/>
    </source>
</evidence>
<keyword evidence="9" id="KW-1185">Reference proteome</keyword>
<dbReference type="Pfam" id="PF00083">
    <property type="entry name" value="Sugar_tr"/>
    <property type="match status" value="1"/>
</dbReference>
<proteinExistence type="predicted"/>
<evidence type="ECO:0000259" key="7">
    <source>
        <dbReference type="PROSITE" id="PS50850"/>
    </source>
</evidence>
<name>A0ABY6Z3E1_9BACL</name>
<feature type="transmembrane region" description="Helical" evidence="6">
    <location>
        <begin position="71"/>
        <end position="95"/>
    </location>
</feature>
<dbReference type="PANTHER" id="PTHR23508:SF10">
    <property type="entry name" value="CARBOXYLIC ACID TRANSPORTER PROTEIN HOMOLOG"/>
    <property type="match status" value="1"/>
</dbReference>
<dbReference type="InterPro" id="IPR036259">
    <property type="entry name" value="MFS_trans_sf"/>
</dbReference>
<feature type="transmembrane region" description="Helical" evidence="6">
    <location>
        <begin position="12"/>
        <end position="32"/>
    </location>
</feature>
<evidence type="ECO:0000256" key="2">
    <source>
        <dbReference type="ARBA" id="ARBA00022448"/>
    </source>
</evidence>
<evidence type="ECO:0000313" key="9">
    <source>
        <dbReference type="Proteomes" id="UP001164803"/>
    </source>
</evidence>
<dbReference type="Proteomes" id="UP001164803">
    <property type="component" value="Chromosome"/>
</dbReference>
<organism evidence="8 9">
    <name type="scientific">Alicyclobacillus dauci</name>
    <dbReference type="NCBI Taxonomy" id="1475485"/>
    <lineage>
        <taxon>Bacteria</taxon>
        <taxon>Bacillati</taxon>
        <taxon>Bacillota</taxon>
        <taxon>Bacilli</taxon>
        <taxon>Bacillales</taxon>
        <taxon>Alicyclobacillaceae</taxon>
        <taxon>Alicyclobacillus</taxon>
    </lineage>
</organism>
<feature type="domain" description="Major facilitator superfamily (MFS) profile" evidence="7">
    <location>
        <begin position="1"/>
        <end position="126"/>
    </location>
</feature>
<evidence type="ECO:0000313" key="8">
    <source>
        <dbReference type="EMBL" id="WAH36809.1"/>
    </source>
</evidence>
<accession>A0ABY6Z3E1</accession>
<keyword evidence="5 6" id="KW-0472">Membrane</keyword>
<keyword evidence="2" id="KW-0813">Transport</keyword>
<feature type="transmembrane region" description="Helical" evidence="6">
    <location>
        <begin position="38"/>
        <end position="59"/>
    </location>
</feature>
<dbReference type="Gene3D" id="1.20.1250.20">
    <property type="entry name" value="MFS general substrate transporter like domains"/>
    <property type="match status" value="1"/>
</dbReference>
<sequence>MSLPIIERVQRKWLIVGAAFFMAVFGILFGMANSPALIIVFGFLYTLVSNIFSNSYHIFQAEIYPTSIRATAAGSAYSLSRLMSGLMPFILLPVLKLHGATMMFTVVALAMVIIMIDIGAFGPRTSGRSLEEVNESMLHGQSNGTGQTFQS</sequence>
<dbReference type="EMBL" id="CP104064">
    <property type="protein sequence ID" value="WAH36809.1"/>
    <property type="molecule type" value="Genomic_DNA"/>
</dbReference>
<dbReference type="PANTHER" id="PTHR23508">
    <property type="entry name" value="CARBOXYLIC ACID TRANSPORTER PROTEIN HOMOLOG"/>
    <property type="match status" value="1"/>
</dbReference>
<reference evidence="8" key="1">
    <citation type="submission" date="2022-08" db="EMBL/GenBank/DDBJ databases">
        <title>Alicyclobacillus dauci DSM2870, complete genome.</title>
        <authorList>
            <person name="Wang Q."/>
            <person name="Cai R."/>
            <person name="Wang Z."/>
        </authorList>
    </citation>
    <scope>NUCLEOTIDE SEQUENCE</scope>
    <source>
        <strain evidence="8">DSM 28700</strain>
    </source>
</reference>
<dbReference type="RefSeq" id="WP_268044197.1">
    <property type="nucleotide sequence ID" value="NZ_CP104064.1"/>
</dbReference>
<dbReference type="InterPro" id="IPR020846">
    <property type="entry name" value="MFS_dom"/>
</dbReference>
<gene>
    <name evidence="8" type="ORF">NZD86_21995</name>
</gene>
<evidence type="ECO:0000256" key="1">
    <source>
        <dbReference type="ARBA" id="ARBA00004651"/>
    </source>
</evidence>
<dbReference type="InterPro" id="IPR005828">
    <property type="entry name" value="MFS_sugar_transport-like"/>
</dbReference>
<keyword evidence="3 6" id="KW-0812">Transmembrane</keyword>